<sequence>MKAIFYEKHGDADVLQYGEQPKPEVKDGHILIRVHAASVNQVDWKMRAGSPLPVPVIGSPAIPGRDVAGEVVEIGKNVTPFKVGDKVFGMLSSTIGGAYAEFAVMPADVAVVMPANLNYKQAAAVPLTALTALQALRDKGELEPGERVLINGASSAVGIFAVQIAKALGAGEVIGTCSSDHIKLVKDLGADQVIDYKKEDFTKHKESYDLILDAVAKRTFAESKDSLTENGRYVTTVPNPKDIMGYVTSLFTDRKPKTMMVKDQGEDLALIKDWIETGSVKPIIDKVFSLKDAADAQRYSEKESASGKIIIEVIPDEEGVTKP</sequence>
<dbReference type="Proteomes" id="UP001597369">
    <property type="component" value="Unassembled WGS sequence"/>
</dbReference>
<dbReference type="Gene3D" id="3.40.50.720">
    <property type="entry name" value="NAD(P)-binding Rossmann-like Domain"/>
    <property type="match status" value="1"/>
</dbReference>
<dbReference type="InterPro" id="IPR036291">
    <property type="entry name" value="NAD(P)-bd_dom_sf"/>
</dbReference>
<dbReference type="SMART" id="SM00829">
    <property type="entry name" value="PKS_ER"/>
    <property type="match status" value="1"/>
</dbReference>
<gene>
    <name evidence="2" type="ORF">ACFSKU_17995</name>
</gene>
<dbReference type="InterPro" id="IPR052733">
    <property type="entry name" value="Chloroplast_QOR"/>
</dbReference>
<accession>A0ABW4X2Q6</accession>
<dbReference type="SUPFAM" id="SSF51735">
    <property type="entry name" value="NAD(P)-binding Rossmann-fold domains"/>
    <property type="match status" value="1"/>
</dbReference>
<name>A0ABW4X2Q6_9BACT</name>
<proteinExistence type="predicted"/>
<dbReference type="Pfam" id="PF13602">
    <property type="entry name" value="ADH_zinc_N_2"/>
    <property type="match status" value="1"/>
</dbReference>
<dbReference type="CDD" id="cd08267">
    <property type="entry name" value="MDR1"/>
    <property type="match status" value="1"/>
</dbReference>
<protein>
    <submittedName>
        <fullName evidence="2">NAD(P)-dependent alcohol dehydrogenase</fullName>
    </submittedName>
</protein>
<evidence type="ECO:0000259" key="1">
    <source>
        <dbReference type="SMART" id="SM00829"/>
    </source>
</evidence>
<organism evidence="2 3">
    <name type="scientific">Pontibacter silvestris</name>
    <dbReference type="NCBI Taxonomy" id="2305183"/>
    <lineage>
        <taxon>Bacteria</taxon>
        <taxon>Pseudomonadati</taxon>
        <taxon>Bacteroidota</taxon>
        <taxon>Cytophagia</taxon>
        <taxon>Cytophagales</taxon>
        <taxon>Hymenobacteraceae</taxon>
        <taxon>Pontibacter</taxon>
    </lineage>
</organism>
<dbReference type="RefSeq" id="WP_229962472.1">
    <property type="nucleotide sequence ID" value="NZ_JAJJWI010000023.1"/>
</dbReference>
<reference evidence="3" key="1">
    <citation type="journal article" date="2019" name="Int. J. Syst. Evol. Microbiol.">
        <title>The Global Catalogue of Microorganisms (GCM) 10K type strain sequencing project: providing services to taxonomists for standard genome sequencing and annotation.</title>
        <authorList>
            <consortium name="The Broad Institute Genomics Platform"/>
            <consortium name="The Broad Institute Genome Sequencing Center for Infectious Disease"/>
            <person name="Wu L."/>
            <person name="Ma J."/>
        </authorList>
    </citation>
    <scope>NUCLEOTIDE SEQUENCE [LARGE SCALE GENOMIC DNA]</scope>
    <source>
        <strain evidence="3">JCM 16545</strain>
    </source>
</reference>
<evidence type="ECO:0000313" key="2">
    <source>
        <dbReference type="EMBL" id="MFD2068788.1"/>
    </source>
</evidence>
<dbReference type="SUPFAM" id="SSF50129">
    <property type="entry name" value="GroES-like"/>
    <property type="match status" value="1"/>
</dbReference>
<dbReference type="PANTHER" id="PTHR44013">
    <property type="entry name" value="ZINC-TYPE ALCOHOL DEHYDROGENASE-LIKE PROTEIN C16A3.02C"/>
    <property type="match status" value="1"/>
</dbReference>
<feature type="domain" description="Enoyl reductase (ER)" evidence="1">
    <location>
        <begin position="10"/>
        <end position="311"/>
    </location>
</feature>
<keyword evidence="3" id="KW-1185">Reference proteome</keyword>
<dbReference type="InterPro" id="IPR020843">
    <property type="entry name" value="ER"/>
</dbReference>
<evidence type="ECO:0000313" key="3">
    <source>
        <dbReference type="Proteomes" id="UP001597369"/>
    </source>
</evidence>
<dbReference type="Gene3D" id="3.90.180.10">
    <property type="entry name" value="Medium-chain alcohol dehydrogenases, catalytic domain"/>
    <property type="match status" value="1"/>
</dbReference>
<dbReference type="Pfam" id="PF08240">
    <property type="entry name" value="ADH_N"/>
    <property type="match status" value="1"/>
</dbReference>
<dbReference type="InterPro" id="IPR013154">
    <property type="entry name" value="ADH-like_N"/>
</dbReference>
<dbReference type="PANTHER" id="PTHR44013:SF1">
    <property type="entry name" value="ZINC-TYPE ALCOHOL DEHYDROGENASE-LIKE PROTEIN C16A3.02C"/>
    <property type="match status" value="1"/>
</dbReference>
<comment type="caution">
    <text evidence="2">The sequence shown here is derived from an EMBL/GenBank/DDBJ whole genome shotgun (WGS) entry which is preliminary data.</text>
</comment>
<dbReference type="InterPro" id="IPR011032">
    <property type="entry name" value="GroES-like_sf"/>
</dbReference>
<dbReference type="EMBL" id="JBHUHV010000055">
    <property type="protein sequence ID" value="MFD2068788.1"/>
    <property type="molecule type" value="Genomic_DNA"/>
</dbReference>